<sequence length="151" mass="17846">MIKLDEKQIYAVLHKQLNRNFPVQTMELQYHIEADSRLINNENEVELTNKHYWVKVMDCVYPTHSRPILMSEVIYFLRQEYMDSTIRVFMKQDAEGTVSATAEISFQDHVTLESEQLKSLIDLALVIKDKEWFDELTQVYLNMTRSLPSSL</sequence>
<dbReference type="InterPro" id="IPR014957">
    <property type="entry name" value="IDEAL_dom"/>
</dbReference>
<evidence type="ECO:0000259" key="1">
    <source>
        <dbReference type="Pfam" id="PF08858"/>
    </source>
</evidence>
<reference evidence="3" key="1">
    <citation type="journal article" date="2019" name="Int. J. Syst. Evol. Microbiol.">
        <title>The Global Catalogue of Microorganisms (GCM) 10K type strain sequencing project: providing services to taxonomists for standard genome sequencing and annotation.</title>
        <authorList>
            <consortium name="The Broad Institute Genomics Platform"/>
            <consortium name="The Broad Institute Genome Sequencing Center for Infectious Disease"/>
            <person name="Wu L."/>
            <person name="Ma J."/>
        </authorList>
    </citation>
    <scope>NUCLEOTIDE SEQUENCE [LARGE SCALE GENOMIC DNA]</scope>
    <source>
        <strain evidence="3">CCUG 54950</strain>
    </source>
</reference>
<dbReference type="Proteomes" id="UP001597233">
    <property type="component" value="Unassembled WGS sequence"/>
</dbReference>
<dbReference type="Pfam" id="PF08858">
    <property type="entry name" value="IDEAL"/>
    <property type="match status" value="1"/>
</dbReference>
<proteinExistence type="predicted"/>
<evidence type="ECO:0000313" key="2">
    <source>
        <dbReference type="EMBL" id="MFD1888016.1"/>
    </source>
</evidence>
<dbReference type="RefSeq" id="WP_347323713.1">
    <property type="nucleotide sequence ID" value="NZ_JBCGUH010000002.1"/>
</dbReference>
<keyword evidence="3" id="KW-1185">Reference proteome</keyword>
<gene>
    <name evidence="2" type="ORF">ACFSC9_21265</name>
</gene>
<accession>A0ABW4RP78</accession>
<protein>
    <submittedName>
        <fullName evidence="2">IDEAL domain-containing protein</fullName>
    </submittedName>
</protein>
<name>A0ABW4RP78_9BACL</name>
<feature type="domain" description="IDEAL" evidence="1">
    <location>
        <begin position="113"/>
        <end position="138"/>
    </location>
</feature>
<dbReference type="EMBL" id="JBHUEH010000032">
    <property type="protein sequence ID" value="MFD1888016.1"/>
    <property type="molecule type" value="Genomic_DNA"/>
</dbReference>
<evidence type="ECO:0000313" key="3">
    <source>
        <dbReference type="Proteomes" id="UP001597233"/>
    </source>
</evidence>
<organism evidence="2 3">
    <name type="scientific">Paenibacillus wenxiniae</name>
    <dbReference type="NCBI Taxonomy" id="1636843"/>
    <lineage>
        <taxon>Bacteria</taxon>
        <taxon>Bacillati</taxon>
        <taxon>Bacillota</taxon>
        <taxon>Bacilli</taxon>
        <taxon>Bacillales</taxon>
        <taxon>Paenibacillaceae</taxon>
        <taxon>Paenibacillus</taxon>
    </lineage>
</organism>
<comment type="caution">
    <text evidence="2">The sequence shown here is derived from an EMBL/GenBank/DDBJ whole genome shotgun (WGS) entry which is preliminary data.</text>
</comment>